<dbReference type="Pfam" id="PF16036">
    <property type="entry name" value="Chalcone_3"/>
    <property type="match status" value="1"/>
</dbReference>
<reference evidence="2 3" key="1">
    <citation type="submission" date="2021-06" db="EMBL/GenBank/DDBJ databases">
        <title>Rheinheimera indica sp. nov., isolated from deep-sea sediment.</title>
        <authorList>
            <person name="Wang Z."/>
            <person name="Zhang X.-Y."/>
        </authorList>
    </citation>
    <scope>NUCLEOTIDE SEQUENCE [LARGE SCALE GENOMIC DNA]</scope>
    <source>
        <strain evidence="2 3">SM2107</strain>
    </source>
</reference>
<evidence type="ECO:0000313" key="2">
    <source>
        <dbReference type="EMBL" id="MBV2128783.1"/>
    </source>
</evidence>
<protein>
    <submittedName>
        <fullName evidence="2">Chalcone isomerase family protein</fullName>
    </submittedName>
</protein>
<organism evidence="2 3">
    <name type="scientific">Arsukibacterium indicum</name>
    <dbReference type="NCBI Taxonomy" id="2848612"/>
    <lineage>
        <taxon>Bacteria</taxon>
        <taxon>Pseudomonadati</taxon>
        <taxon>Pseudomonadota</taxon>
        <taxon>Gammaproteobacteria</taxon>
        <taxon>Chromatiales</taxon>
        <taxon>Chromatiaceae</taxon>
        <taxon>Arsukibacterium</taxon>
    </lineage>
</organism>
<dbReference type="Proteomes" id="UP000704611">
    <property type="component" value="Unassembled WGS sequence"/>
</dbReference>
<sequence>MVAATPDLTTVGEGSYRYLFWQLYDARLASKDGTFSDYQQSRPLMLELTYKRDISKQEFIDATVEQWQRLGNSSKQQQQQWADTLDSLWRDVTEGDRLAALLTEQGQVQFYFNETDIGVVEDKDFAPAFFDIWLHPDTMAPKLRRQLISAE</sequence>
<gene>
    <name evidence="2" type="ORF">KQY15_06715</name>
</gene>
<proteinExistence type="predicted"/>
<dbReference type="InterPro" id="IPR016087">
    <property type="entry name" value="Chalcone_isomerase"/>
</dbReference>
<keyword evidence="3" id="KW-1185">Reference proteome</keyword>
<name>A0ABS6MJ05_9GAMM</name>
<feature type="domain" description="Chalcone isomerase" evidence="1">
    <location>
        <begin position="30"/>
        <end position="147"/>
    </location>
</feature>
<evidence type="ECO:0000313" key="3">
    <source>
        <dbReference type="Proteomes" id="UP000704611"/>
    </source>
</evidence>
<comment type="caution">
    <text evidence="2">The sequence shown here is derived from an EMBL/GenBank/DDBJ whole genome shotgun (WGS) entry which is preliminary data.</text>
</comment>
<dbReference type="EMBL" id="JAHRID010000002">
    <property type="protein sequence ID" value="MBV2128783.1"/>
    <property type="molecule type" value="Genomic_DNA"/>
</dbReference>
<accession>A0ABS6MJ05</accession>
<keyword evidence="2" id="KW-0413">Isomerase</keyword>
<dbReference type="GO" id="GO:0016853">
    <property type="term" value="F:isomerase activity"/>
    <property type="evidence" value="ECO:0007669"/>
    <property type="project" value="UniProtKB-KW"/>
</dbReference>
<evidence type="ECO:0000259" key="1">
    <source>
        <dbReference type="Pfam" id="PF16036"/>
    </source>
</evidence>